<comment type="caution">
    <text evidence="9">The sequence shown here is derived from an EMBL/GenBank/DDBJ whole genome shotgun (WGS) entry which is preliminary data.</text>
</comment>
<evidence type="ECO:0000313" key="9">
    <source>
        <dbReference type="EMBL" id="GBD09075.1"/>
    </source>
</evidence>
<evidence type="ECO:0000259" key="8">
    <source>
        <dbReference type="Pfam" id="PF01895"/>
    </source>
</evidence>
<dbReference type="AlphaFoldDB" id="A0A2H5Y6L4"/>
<dbReference type="GO" id="GO:0005737">
    <property type="term" value="C:cytoplasm"/>
    <property type="evidence" value="ECO:0007669"/>
    <property type="project" value="UniProtKB-SubCell"/>
</dbReference>
<dbReference type="PANTHER" id="PTHR42930">
    <property type="entry name" value="PHOSPHATE-SPECIFIC TRANSPORT SYSTEM ACCESSORY PROTEIN PHOU"/>
    <property type="match status" value="1"/>
</dbReference>
<dbReference type="Proteomes" id="UP000236642">
    <property type="component" value="Unassembled WGS sequence"/>
</dbReference>
<feature type="domain" description="PhoU" evidence="8">
    <location>
        <begin position="18"/>
        <end position="105"/>
    </location>
</feature>
<dbReference type="InterPro" id="IPR028366">
    <property type="entry name" value="PhoU"/>
</dbReference>
<dbReference type="FunFam" id="1.20.58.220:FF:000004">
    <property type="entry name" value="Phosphate-specific transport system accessory protein PhoU"/>
    <property type="match status" value="1"/>
</dbReference>
<reference evidence="10" key="1">
    <citation type="submission" date="2017-09" db="EMBL/GenBank/DDBJ databases">
        <title>Metaegenomics of thermophilic ammonia-oxidizing enrichment culture.</title>
        <authorList>
            <person name="Kato S."/>
            <person name="Suzuki K."/>
        </authorList>
    </citation>
    <scope>NUCLEOTIDE SEQUENCE [LARGE SCALE GENOMIC DNA]</scope>
</reference>
<organism evidence="9 10">
    <name type="scientific">Candidatus Thermoflexus japonica</name>
    <dbReference type="NCBI Taxonomy" id="2035417"/>
    <lineage>
        <taxon>Bacteria</taxon>
        <taxon>Bacillati</taxon>
        <taxon>Chloroflexota</taxon>
        <taxon>Thermoflexia</taxon>
        <taxon>Thermoflexales</taxon>
        <taxon>Thermoflexaceae</taxon>
        <taxon>Thermoflexus</taxon>
    </lineage>
</organism>
<dbReference type="GO" id="GO:0030643">
    <property type="term" value="P:intracellular phosphate ion homeostasis"/>
    <property type="evidence" value="ECO:0007669"/>
    <property type="project" value="InterPro"/>
</dbReference>
<dbReference type="SUPFAM" id="SSF109755">
    <property type="entry name" value="PhoU-like"/>
    <property type="match status" value="1"/>
</dbReference>
<dbReference type="Gene3D" id="1.20.58.220">
    <property type="entry name" value="Phosphate transport system protein phou homolog 2, domain 2"/>
    <property type="match status" value="1"/>
</dbReference>
<gene>
    <name evidence="9" type="primary">phoU</name>
    <name evidence="9" type="ORF">HRbin22_01322</name>
</gene>
<dbReference type="GO" id="GO:0006817">
    <property type="term" value="P:phosphate ion transport"/>
    <property type="evidence" value="ECO:0007669"/>
    <property type="project" value="UniProtKB-KW"/>
</dbReference>
<name>A0A2H5Y6L4_9CHLR</name>
<evidence type="ECO:0000256" key="4">
    <source>
        <dbReference type="ARBA" id="ARBA00022448"/>
    </source>
</evidence>
<comment type="similarity">
    <text evidence="2 7">Belongs to the PhoU family.</text>
</comment>
<keyword evidence="5 7" id="KW-0963">Cytoplasm</keyword>
<sequence>MQARVTLERDLSAIRQDVLRLGGMVEQAIDRCIEALKRLDVGMAREIIAFDEEINRMRYQIEEACLETIATQQPMASDLRAIIAAMFCATNLERMGDHAKSIAKLTIEMADEPLLKPLIDIPRMAQIAKEMLRQVLEAYVEHDPEKARAAVARDDEVDALDEQVYRELITYMMQDPRTIFRATRLLWISHNLERIADRVTNIAERVIFMVTGELQELN</sequence>
<comment type="function">
    <text evidence="7">Plays a role in the regulation of phosphate uptake.</text>
</comment>
<dbReference type="NCBIfam" id="TIGR02135">
    <property type="entry name" value="phoU_full"/>
    <property type="match status" value="1"/>
</dbReference>
<evidence type="ECO:0000256" key="3">
    <source>
        <dbReference type="ARBA" id="ARBA00011738"/>
    </source>
</evidence>
<evidence type="ECO:0000256" key="1">
    <source>
        <dbReference type="ARBA" id="ARBA00004496"/>
    </source>
</evidence>
<dbReference type="PANTHER" id="PTHR42930:SF3">
    <property type="entry name" value="PHOSPHATE-SPECIFIC TRANSPORT SYSTEM ACCESSORY PROTEIN PHOU"/>
    <property type="match status" value="1"/>
</dbReference>
<dbReference type="GO" id="GO:0045936">
    <property type="term" value="P:negative regulation of phosphate metabolic process"/>
    <property type="evidence" value="ECO:0007669"/>
    <property type="project" value="InterPro"/>
</dbReference>
<evidence type="ECO:0000256" key="7">
    <source>
        <dbReference type="PIRNR" id="PIRNR003107"/>
    </source>
</evidence>
<dbReference type="Pfam" id="PF01895">
    <property type="entry name" value="PhoU"/>
    <property type="match status" value="2"/>
</dbReference>
<keyword evidence="4 7" id="KW-0813">Transport</keyword>
<evidence type="ECO:0000313" key="10">
    <source>
        <dbReference type="Proteomes" id="UP000236642"/>
    </source>
</evidence>
<protein>
    <recommendedName>
        <fullName evidence="7">Phosphate-specific transport system accessory protein PhoU</fullName>
    </recommendedName>
</protein>
<evidence type="ECO:0000256" key="5">
    <source>
        <dbReference type="ARBA" id="ARBA00022490"/>
    </source>
</evidence>
<feature type="domain" description="PhoU" evidence="8">
    <location>
        <begin position="121"/>
        <end position="206"/>
    </location>
</feature>
<evidence type="ECO:0000256" key="2">
    <source>
        <dbReference type="ARBA" id="ARBA00008107"/>
    </source>
</evidence>
<proteinExistence type="inferred from homology"/>
<dbReference type="InterPro" id="IPR038078">
    <property type="entry name" value="PhoU-like_sf"/>
</dbReference>
<dbReference type="PIRSF" id="PIRSF003107">
    <property type="entry name" value="PhoU"/>
    <property type="match status" value="1"/>
</dbReference>
<accession>A0A2H5Y6L4</accession>
<keyword evidence="6 7" id="KW-0592">Phosphate transport</keyword>
<dbReference type="EMBL" id="BEHY01000026">
    <property type="protein sequence ID" value="GBD09075.1"/>
    <property type="molecule type" value="Genomic_DNA"/>
</dbReference>
<evidence type="ECO:0000256" key="6">
    <source>
        <dbReference type="ARBA" id="ARBA00022592"/>
    </source>
</evidence>
<comment type="subcellular location">
    <subcellularLocation>
        <location evidence="1 7">Cytoplasm</location>
    </subcellularLocation>
</comment>
<comment type="subunit">
    <text evidence="3 7">Homodimer.</text>
</comment>
<dbReference type="InterPro" id="IPR026022">
    <property type="entry name" value="PhoU_dom"/>
</dbReference>